<dbReference type="RefSeq" id="WP_067169744.1">
    <property type="nucleotide sequence ID" value="NZ_LFZK01000001.1"/>
</dbReference>
<keyword evidence="2" id="KW-1185">Reference proteome</keyword>
<gene>
    <name evidence="1" type="ORF">ACY05_01280</name>
</gene>
<dbReference type="Proteomes" id="UP000243416">
    <property type="component" value="Unassembled WGS sequence"/>
</dbReference>
<dbReference type="OrthoDB" id="5496259at2"/>
<evidence type="ECO:0000313" key="2">
    <source>
        <dbReference type="Proteomes" id="UP000243416"/>
    </source>
</evidence>
<proteinExistence type="predicted"/>
<evidence type="ECO:0000313" key="1">
    <source>
        <dbReference type="EMBL" id="KYC29217.1"/>
    </source>
</evidence>
<reference evidence="1 2" key="1">
    <citation type="journal article" date="2016" name="ISME J.">
        <title>Integrated multi-omics analyses reveal the biochemical mechanisms and phylogenetic relevance of anaerobic androgen biodegradation in the environment.</title>
        <authorList>
            <person name="Yang F.C."/>
            <person name="Chen Y.L."/>
            <person name="Tang S.L."/>
            <person name="Yu C.P."/>
            <person name="Wang P.H."/>
            <person name="Ismail W."/>
            <person name="Wang C.H."/>
            <person name="Ding J.Y."/>
            <person name="Yang C.Y."/>
            <person name="Yang C.Y."/>
            <person name="Chiang Y.R."/>
        </authorList>
    </citation>
    <scope>NUCLEOTIDE SEQUENCE [LARGE SCALE GENOMIC DNA]</scope>
    <source>
        <strain evidence="1 2">DSM 13999</strain>
    </source>
</reference>
<accession>A0A656Z871</accession>
<dbReference type="GO" id="GO:0043683">
    <property type="term" value="P:type IV pilus assembly"/>
    <property type="evidence" value="ECO:0007669"/>
    <property type="project" value="InterPro"/>
</dbReference>
<dbReference type="InterPro" id="IPR032092">
    <property type="entry name" value="PilW"/>
</dbReference>
<dbReference type="InterPro" id="IPR012902">
    <property type="entry name" value="N_methyl_site"/>
</dbReference>
<dbReference type="PROSITE" id="PS00409">
    <property type="entry name" value="PROKAR_NTER_METHYL"/>
    <property type="match status" value="1"/>
</dbReference>
<sequence length="338" mass="36788">MNPSLAAARRLRMQGISLVEVMVALTIGLILTLGMVGLMGGNAQNLRITESLSESQENARMAFELIARDVRQARDTSCGPLGNSSVRKIDPADATPDWWEEWWPLRGLAGDEETGAASFGNAIAERVANTQALQLQETEDVALINTFPSTTTVQLKDNTPGFAQNTIIVICDMDNASLHQVTAVAGTTLTIDPAISISDPDNPQFQAARYYAATWYIGNNGRADEGGRSLYRARLDANGNVIQEEILPGVVDMEIRYHTRGEASNDFVEAADLLDPNNATTTKNNWDQINAIELTLVTESTQRNVASPDADADAGLVSQADRRLRRTLTHIIALRNTH</sequence>
<dbReference type="EMBL" id="LFZK01000001">
    <property type="protein sequence ID" value="KYC29217.1"/>
    <property type="molecule type" value="Genomic_DNA"/>
</dbReference>
<name>A0A656Z871_9PROT</name>
<comment type="caution">
    <text evidence="1">The sequence shown here is derived from an EMBL/GenBank/DDBJ whole genome shotgun (WGS) entry which is preliminary data.</text>
</comment>
<dbReference type="AlphaFoldDB" id="A0A656Z871"/>
<dbReference type="Pfam" id="PF16074">
    <property type="entry name" value="PilW"/>
    <property type="match status" value="1"/>
</dbReference>
<protein>
    <submittedName>
        <fullName evidence="1">Uncharacterized protein</fullName>
    </submittedName>
</protein>
<organism evidence="1 2">
    <name type="scientific">Sterolibacterium denitrificans</name>
    <dbReference type="NCBI Taxonomy" id="157592"/>
    <lineage>
        <taxon>Bacteria</taxon>
        <taxon>Pseudomonadati</taxon>
        <taxon>Pseudomonadota</taxon>
        <taxon>Betaproteobacteria</taxon>
        <taxon>Nitrosomonadales</taxon>
        <taxon>Sterolibacteriaceae</taxon>
        <taxon>Sterolibacterium</taxon>
    </lineage>
</organism>
<dbReference type="Pfam" id="PF07963">
    <property type="entry name" value="N_methyl"/>
    <property type="match status" value="1"/>
</dbReference>